<comment type="similarity">
    <text evidence="1">Belongs to the universal stress protein A family.</text>
</comment>
<dbReference type="PANTHER" id="PTHR46268:SF6">
    <property type="entry name" value="UNIVERSAL STRESS PROTEIN UP12"/>
    <property type="match status" value="1"/>
</dbReference>
<dbReference type="EMBL" id="JAUSTQ010000010">
    <property type="protein sequence ID" value="MDQ0160226.1"/>
    <property type="molecule type" value="Genomic_DNA"/>
</dbReference>
<name>A0ABT9VGZ7_9BACI</name>
<evidence type="ECO:0000313" key="4">
    <source>
        <dbReference type="Proteomes" id="UP001224359"/>
    </source>
</evidence>
<evidence type="ECO:0000259" key="2">
    <source>
        <dbReference type="Pfam" id="PF00582"/>
    </source>
</evidence>
<organism evidence="3 4">
    <name type="scientific">Alkalibacillus salilacus</name>
    <dbReference type="NCBI Taxonomy" id="284582"/>
    <lineage>
        <taxon>Bacteria</taxon>
        <taxon>Bacillati</taxon>
        <taxon>Bacillota</taxon>
        <taxon>Bacilli</taxon>
        <taxon>Bacillales</taxon>
        <taxon>Bacillaceae</taxon>
        <taxon>Alkalibacillus</taxon>
    </lineage>
</organism>
<dbReference type="SUPFAM" id="SSF52402">
    <property type="entry name" value="Adenine nucleotide alpha hydrolases-like"/>
    <property type="match status" value="1"/>
</dbReference>
<keyword evidence="4" id="KW-1185">Reference proteome</keyword>
<sequence length="138" mass="15243">MYKRILLATDGSEHSLRSAEHAIHLATGSEGTIDVVFVIDGDTSKKDVLHHANKFEIDRRRREKISPVEARLEEAGVDYNVSMLHGEPGPEIVKFANDGEYDLAIVGSRGLNQLQTLVLGSVSHKVAKRVECPVMIIK</sequence>
<reference evidence="3 4" key="1">
    <citation type="submission" date="2023-07" db="EMBL/GenBank/DDBJ databases">
        <title>Genomic Encyclopedia of Type Strains, Phase IV (KMG-IV): sequencing the most valuable type-strain genomes for metagenomic binning, comparative biology and taxonomic classification.</title>
        <authorList>
            <person name="Goeker M."/>
        </authorList>
    </citation>
    <scope>NUCLEOTIDE SEQUENCE [LARGE SCALE GENOMIC DNA]</scope>
    <source>
        <strain evidence="3 4">DSM 16460</strain>
    </source>
</reference>
<proteinExistence type="inferred from homology"/>
<dbReference type="Pfam" id="PF00582">
    <property type="entry name" value="Usp"/>
    <property type="match status" value="1"/>
</dbReference>
<evidence type="ECO:0000313" key="3">
    <source>
        <dbReference type="EMBL" id="MDQ0160226.1"/>
    </source>
</evidence>
<dbReference type="RefSeq" id="WP_306977320.1">
    <property type="nucleotide sequence ID" value="NZ_JAUSTQ010000010.1"/>
</dbReference>
<dbReference type="InterPro" id="IPR006016">
    <property type="entry name" value="UspA"/>
</dbReference>
<dbReference type="InterPro" id="IPR014729">
    <property type="entry name" value="Rossmann-like_a/b/a_fold"/>
</dbReference>
<gene>
    <name evidence="3" type="ORF">J2S77_002229</name>
</gene>
<dbReference type="Proteomes" id="UP001224359">
    <property type="component" value="Unassembled WGS sequence"/>
</dbReference>
<comment type="caution">
    <text evidence="3">The sequence shown here is derived from an EMBL/GenBank/DDBJ whole genome shotgun (WGS) entry which is preliminary data.</text>
</comment>
<accession>A0ABT9VGZ7</accession>
<dbReference type="CDD" id="cd00293">
    <property type="entry name" value="USP-like"/>
    <property type="match status" value="1"/>
</dbReference>
<dbReference type="Gene3D" id="3.40.50.620">
    <property type="entry name" value="HUPs"/>
    <property type="match status" value="1"/>
</dbReference>
<dbReference type="InterPro" id="IPR006015">
    <property type="entry name" value="Universal_stress_UspA"/>
</dbReference>
<evidence type="ECO:0000256" key="1">
    <source>
        <dbReference type="ARBA" id="ARBA00008791"/>
    </source>
</evidence>
<feature type="domain" description="UspA" evidence="2">
    <location>
        <begin position="1"/>
        <end position="138"/>
    </location>
</feature>
<dbReference type="PANTHER" id="PTHR46268">
    <property type="entry name" value="STRESS RESPONSE PROTEIN NHAX"/>
    <property type="match status" value="1"/>
</dbReference>
<protein>
    <submittedName>
        <fullName evidence="3">Nucleotide-binding universal stress UspA family protein</fullName>
    </submittedName>
</protein>
<dbReference type="PRINTS" id="PR01438">
    <property type="entry name" value="UNVRSLSTRESS"/>
</dbReference>